<dbReference type="InterPro" id="IPR012677">
    <property type="entry name" value="Nucleotide-bd_a/b_plait_sf"/>
</dbReference>
<dbReference type="CDD" id="cd02637">
    <property type="entry name" value="R3H_PARN"/>
    <property type="match status" value="1"/>
</dbReference>
<dbReference type="InterPro" id="IPR012337">
    <property type="entry name" value="RNaseH-like_sf"/>
</dbReference>
<dbReference type="Proteomes" id="UP000695000">
    <property type="component" value="Unplaced"/>
</dbReference>
<evidence type="ECO:0000313" key="5">
    <source>
        <dbReference type="RefSeq" id="XP_017768590.1"/>
    </source>
</evidence>
<dbReference type="SUPFAM" id="SSF53098">
    <property type="entry name" value="Ribonuclease H-like"/>
    <property type="match status" value="1"/>
</dbReference>
<dbReference type="SUPFAM" id="SSF82708">
    <property type="entry name" value="R3H domain"/>
    <property type="match status" value="1"/>
</dbReference>
<dbReference type="InterPro" id="IPR051181">
    <property type="entry name" value="CAF1_poly(A)_ribonucleases"/>
</dbReference>
<evidence type="ECO:0000256" key="2">
    <source>
        <dbReference type="SAM" id="MobiDB-lite"/>
    </source>
</evidence>
<dbReference type="SUPFAM" id="SSF54928">
    <property type="entry name" value="RNA-binding domain, RBD"/>
    <property type="match status" value="1"/>
</dbReference>
<accession>A0ABM1M1Z0</accession>
<organism evidence="4 5">
    <name type="scientific">Nicrophorus vespilloides</name>
    <name type="common">Boreal carrion beetle</name>
    <dbReference type="NCBI Taxonomy" id="110193"/>
    <lineage>
        <taxon>Eukaryota</taxon>
        <taxon>Metazoa</taxon>
        <taxon>Ecdysozoa</taxon>
        <taxon>Arthropoda</taxon>
        <taxon>Hexapoda</taxon>
        <taxon>Insecta</taxon>
        <taxon>Pterygota</taxon>
        <taxon>Neoptera</taxon>
        <taxon>Endopterygota</taxon>
        <taxon>Coleoptera</taxon>
        <taxon>Polyphaga</taxon>
        <taxon>Staphyliniformia</taxon>
        <taxon>Silphidae</taxon>
        <taxon>Nicrophorinae</taxon>
        <taxon>Nicrophorus</taxon>
    </lineage>
</organism>
<feature type="region of interest" description="Disordered" evidence="2">
    <location>
        <begin position="513"/>
        <end position="543"/>
    </location>
</feature>
<dbReference type="Pfam" id="PF08675">
    <property type="entry name" value="RNA_bind"/>
    <property type="match status" value="1"/>
</dbReference>
<dbReference type="InterPro" id="IPR006941">
    <property type="entry name" value="RNase_CAF1"/>
</dbReference>
<name>A0ABM1M1Z0_NICVS</name>
<dbReference type="PANTHER" id="PTHR15092">
    <property type="entry name" value="POLY A -SPECIFIC RIBONUCLEASE/TARGET OF EGR1, MEMBER 1"/>
    <property type="match status" value="1"/>
</dbReference>
<dbReference type="Gene3D" id="3.30.1370.50">
    <property type="entry name" value="R3H-like domain"/>
    <property type="match status" value="1"/>
</dbReference>
<dbReference type="InterPro" id="IPR036397">
    <property type="entry name" value="RNaseH_sf"/>
</dbReference>
<dbReference type="RefSeq" id="XP_017768590.1">
    <property type="nucleotide sequence ID" value="XM_017913101.1"/>
</dbReference>
<dbReference type="Gene3D" id="3.30.420.10">
    <property type="entry name" value="Ribonuclease H-like superfamily/Ribonuclease H"/>
    <property type="match status" value="2"/>
</dbReference>
<dbReference type="Gene3D" id="3.30.70.330">
    <property type="match status" value="1"/>
</dbReference>
<dbReference type="PANTHER" id="PTHR15092:SF44">
    <property type="entry name" value="POLY(A)-SPECIFIC RIBONUCLEASE PARN"/>
    <property type="match status" value="1"/>
</dbReference>
<evidence type="ECO:0000256" key="1">
    <source>
        <dbReference type="ARBA" id="ARBA00008372"/>
    </source>
</evidence>
<reference evidence="5" key="1">
    <citation type="submission" date="2025-08" db="UniProtKB">
        <authorList>
            <consortium name="RefSeq"/>
        </authorList>
    </citation>
    <scope>IDENTIFICATION</scope>
    <source>
        <tissue evidence="5">Whole Larva</tissue>
    </source>
</reference>
<protein>
    <submittedName>
        <fullName evidence="5">Poly(A)-specific ribonuclease PARN-like</fullName>
    </submittedName>
</protein>
<dbReference type="InterPro" id="IPR014789">
    <property type="entry name" value="PolyA-riboNase_RNA-binding"/>
</dbReference>
<evidence type="ECO:0000313" key="4">
    <source>
        <dbReference type="Proteomes" id="UP000695000"/>
    </source>
</evidence>
<dbReference type="InterPro" id="IPR034042">
    <property type="entry name" value="PARN_R3H"/>
</dbReference>
<proteinExistence type="inferred from homology"/>
<dbReference type="Pfam" id="PF04857">
    <property type="entry name" value="CAF1"/>
    <property type="match status" value="1"/>
</dbReference>
<gene>
    <name evidence="5" type="primary">LOC108556826</name>
</gene>
<dbReference type="CDD" id="cd12428">
    <property type="entry name" value="RRM_PARN"/>
    <property type="match status" value="1"/>
</dbReference>
<keyword evidence="4" id="KW-1185">Reference proteome</keyword>
<sequence>MEITKSTYFEKLPEVKAAIDASTFIAIDCELTGINTTSEINAYDTPKQYFEKVHKNSKDFLVIQFGICTFTYCEKSKSFQQQAFNFYIFPRPLNRMVPDCRFLCQSSSIDFLVKQGFDFNKLFNEGIPYLNTQHEAKYREVLEEGRQARAKLYLSPQTLNRISIPEEDQPFIDKVFAEIEKFIASDKDEHILPKCNPFIRRLIYQTARERIDKRASLETRQLENKDRVLVVTRPKSIDDRNKDEENKKLEEAEVLKQAIGFSEIIKYLAQSRKLIVGHNMLLDVCHTIDKFLSNLPEKYESFKECVNCLFPFILDTKYMSSSGPFKDLITSTVLSHLLTTVTNSPFGLPKIDSEAENGYSLDSSKEHEAGYDAYITGLSFIAMWKYLGKGSDSTFKDFKLLKPYINRLFLMRIQDAPYMQLDGADPNPSRDHVFYLLFPKEWKLNDITELFSPFGNVYVAWLDDRSAYIALHKREQAAVALSTLSQSDRYSIMTYVRRQAILAGISSIQTSPLARRRKSSEGLPPRKRRKSNNDSNVFKRGSIEPVMEVEMSEEAEADSTKPCLIKPRKRTISKTFEEDNSWE</sequence>
<dbReference type="InterPro" id="IPR036867">
    <property type="entry name" value="R3H_dom_sf"/>
</dbReference>
<dbReference type="GeneID" id="108556826"/>
<feature type="domain" description="Poly(A)-specific ribonuclease RNA-binding" evidence="3">
    <location>
        <begin position="423"/>
        <end position="496"/>
    </location>
</feature>
<comment type="similarity">
    <text evidence="1">Belongs to the CAF1 family.</text>
</comment>
<dbReference type="InterPro" id="IPR035979">
    <property type="entry name" value="RBD_domain_sf"/>
</dbReference>
<evidence type="ECO:0000259" key="3">
    <source>
        <dbReference type="Pfam" id="PF08675"/>
    </source>
</evidence>